<dbReference type="SMART" id="SM00255">
    <property type="entry name" value="TIR"/>
    <property type="match status" value="1"/>
</dbReference>
<evidence type="ECO:0000259" key="2">
    <source>
        <dbReference type="PROSITE" id="PS50104"/>
    </source>
</evidence>
<dbReference type="Pfam" id="PF01582">
    <property type="entry name" value="TIR"/>
    <property type="match status" value="1"/>
</dbReference>
<name>A0AA35ZNR4_LACSI</name>
<dbReference type="GO" id="GO:0007165">
    <property type="term" value="P:signal transduction"/>
    <property type="evidence" value="ECO:0007669"/>
    <property type="project" value="InterPro"/>
</dbReference>
<dbReference type="PANTHER" id="PTHR32009:SF109">
    <property type="entry name" value="TOLL-INTERLEUKIN-RESISTANCE (TIR) DOMAIN FAMILY PROTEIN"/>
    <property type="match status" value="1"/>
</dbReference>
<dbReference type="EMBL" id="OX465084">
    <property type="protein sequence ID" value="CAI9295516.1"/>
    <property type="molecule type" value="Genomic_DNA"/>
</dbReference>
<keyword evidence="4" id="KW-1185">Reference proteome</keyword>
<feature type="domain" description="TIR" evidence="2">
    <location>
        <begin position="18"/>
        <end position="179"/>
    </location>
</feature>
<sequence>MASSSSFRSTPAFSSQSWNHDVFLSVRREDTHKTFVEHLYSALVLQGIETYKDNETVDQGGSIRPSLMKAIEESQIAVIVFSENYVDSPGCLDELTHIMKCKDMRGQIMMPIFYDVEVRKQKRKYGEAFAEHELENKVESWRKALVDASNLSGWEPMNIANGHESMAIKEIVDKISSRLQLVTSNANENLIGTGARVHGLESNLQLWSGAHDRNMGGWGWW</sequence>
<proteinExistence type="predicted"/>
<dbReference type="InterPro" id="IPR035897">
    <property type="entry name" value="Toll_tir_struct_dom_sf"/>
</dbReference>
<dbReference type="InterPro" id="IPR000157">
    <property type="entry name" value="TIR_dom"/>
</dbReference>
<keyword evidence="1" id="KW-0520">NAD</keyword>
<protein>
    <recommendedName>
        <fullName evidence="2">TIR domain-containing protein</fullName>
    </recommendedName>
</protein>
<dbReference type="PANTHER" id="PTHR32009">
    <property type="entry name" value="TMV RESISTANCE PROTEIN N-LIKE"/>
    <property type="match status" value="1"/>
</dbReference>
<gene>
    <name evidence="3" type="ORF">LSALG_LOCUS34449</name>
</gene>
<evidence type="ECO:0000313" key="3">
    <source>
        <dbReference type="EMBL" id="CAI9295516.1"/>
    </source>
</evidence>
<reference evidence="3" key="1">
    <citation type="submission" date="2023-04" db="EMBL/GenBank/DDBJ databases">
        <authorList>
            <person name="Vijverberg K."/>
            <person name="Xiong W."/>
            <person name="Schranz E."/>
        </authorList>
    </citation>
    <scope>NUCLEOTIDE SEQUENCE</scope>
</reference>
<dbReference type="Proteomes" id="UP001177003">
    <property type="component" value="Chromosome 8"/>
</dbReference>
<dbReference type="FunFam" id="3.40.50.10140:FF:000007">
    <property type="entry name" value="Disease resistance protein (TIR-NBS-LRR class)"/>
    <property type="match status" value="1"/>
</dbReference>
<evidence type="ECO:0000256" key="1">
    <source>
        <dbReference type="ARBA" id="ARBA00023027"/>
    </source>
</evidence>
<evidence type="ECO:0000313" key="4">
    <source>
        <dbReference type="Proteomes" id="UP001177003"/>
    </source>
</evidence>
<dbReference type="SUPFAM" id="SSF52200">
    <property type="entry name" value="Toll/Interleukin receptor TIR domain"/>
    <property type="match status" value="1"/>
</dbReference>
<dbReference type="Gene3D" id="3.40.50.10140">
    <property type="entry name" value="Toll/interleukin-1 receptor homology (TIR) domain"/>
    <property type="match status" value="1"/>
</dbReference>
<dbReference type="AlphaFoldDB" id="A0AA35ZNR4"/>
<accession>A0AA35ZNR4</accession>
<organism evidence="3 4">
    <name type="scientific">Lactuca saligna</name>
    <name type="common">Willowleaf lettuce</name>
    <dbReference type="NCBI Taxonomy" id="75948"/>
    <lineage>
        <taxon>Eukaryota</taxon>
        <taxon>Viridiplantae</taxon>
        <taxon>Streptophyta</taxon>
        <taxon>Embryophyta</taxon>
        <taxon>Tracheophyta</taxon>
        <taxon>Spermatophyta</taxon>
        <taxon>Magnoliopsida</taxon>
        <taxon>eudicotyledons</taxon>
        <taxon>Gunneridae</taxon>
        <taxon>Pentapetalae</taxon>
        <taxon>asterids</taxon>
        <taxon>campanulids</taxon>
        <taxon>Asterales</taxon>
        <taxon>Asteraceae</taxon>
        <taxon>Cichorioideae</taxon>
        <taxon>Cichorieae</taxon>
        <taxon>Lactucinae</taxon>
        <taxon>Lactuca</taxon>
    </lineage>
</organism>
<dbReference type="PROSITE" id="PS50104">
    <property type="entry name" value="TIR"/>
    <property type="match status" value="1"/>
</dbReference>